<accession>A0A2N0P3W8</accession>
<evidence type="ECO:0000313" key="3">
    <source>
        <dbReference type="Proteomes" id="UP000232722"/>
    </source>
</evidence>
<proteinExistence type="predicted"/>
<dbReference type="VEuPathDB" id="FungiDB:RhiirA1_494643"/>
<feature type="compositionally biased region" description="Basic and acidic residues" evidence="1">
    <location>
        <begin position="261"/>
        <end position="273"/>
    </location>
</feature>
<dbReference type="AlphaFoldDB" id="A0A2N0P3W8"/>
<dbReference type="VEuPathDB" id="FungiDB:FUN_012916"/>
<name>A0A2N0P3W8_9GLOM</name>
<evidence type="ECO:0000313" key="2">
    <source>
        <dbReference type="EMBL" id="PKC01507.1"/>
    </source>
</evidence>
<gene>
    <name evidence="2" type="ORF">RhiirA5_426584</name>
</gene>
<dbReference type="EMBL" id="LLXJ01001588">
    <property type="protein sequence ID" value="PKC01507.1"/>
    <property type="molecule type" value="Genomic_DNA"/>
</dbReference>
<dbReference type="Proteomes" id="UP000232722">
    <property type="component" value="Unassembled WGS sequence"/>
</dbReference>
<reference evidence="2 3" key="1">
    <citation type="submission" date="2016-04" db="EMBL/GenBank/DDBJ databases">
        <title>Genome analyses suggest a sexual origin of heterokaryosis in a supposedly ancient asexual fungus.</title>
        <authorList>
            <person name="Ropars J."/>
            <person name="Sedzielewska K."/>
            <person name="Noel J."/>
            <person name="Charron P."/>
            <person name="Farinelli L."/>
            <person name="Marton T."/>
            <person name="Kruger M."/>
            <person name="Pelin A."/>
            <person name="Brachmann A."/>
            <person name="Corradi N."/>
        </authorList>
    </citation>
    <scope>NUCLEOTIDE SEQUENCE [LARGE SCALE GENOMIC DNA]</scope>
    <source>
        <strain evidence="2 3">A5</strain>
    </source>
</reference>
<dbReference type="VEuPathDB" id="FungiDB:RhiirFUN_016521"/>
<protein>
    <submittedName>
        <fullName evidence="2">Uncharacterized protein</fullName>
    </submittedName>
</protein>
<feature type="region of interest" description="Disordered" evidence="1">
    <location>
        <begin position="261"/>
        <end position="281"/>
    </location>
</feature>
<reference evidence="2 3" key="2">
    <citation type="submission" date="2017-09" db="EMBL/GenBank/DDBJ databases">
        <title>Extensive intraspecific genome diversity in a model arbuscular mycorrhizal fungus.</title>
        <authorList>
            <person name="Chen E.C."/>
            <person name="Morin E."/>
            <person name="Beaudet D."/>
            <person name="Noel J."/>
            <person name="Ndikumana S."/>
            <person name="Charron P."/>
            <person name="St-Onge C."/>
            <person name="Giorgi J."/>
            <person name="Grigoriev I.V."/>
            <person name="Roux C."/>
            <person name="Martin F.M."/>
            <person name="Corradi N."/>
        </authorList>
    </citation>
    <scope>NUCLEOTIDE SEQUENCE [LARGE SCALE GENOMIC DNA]</scope>
    <source>
        <strain evidence="2 3">A5</strain>
    </source>
</reference>
<evidence type="ECO:0000256" key="1">
    <source>
        <dbReference type="SAM" id="MobiDB-lite"/>
    </source>
</evidence>
<comment type="caution">
    <text evidence="2">The sequence shown here is derived from an EMBL/GenBank/DDBJ whole genome shotgun (WGS) entry which is preliminary data.</text>
</comment>
<sequence>MAFYEIKVHISGFYICLPNKEDNQLIQLAELDFETKFNTTKFSNNDDDDDYFFESTSKNIITEGYRKWRKKVSYTIWKNEILNTSEKLNDLFIYNFKKEFDWQYTLELISNCINFTARQCCEKNTRDRSYCIKNLLKDLPTYDVLYKRNVNSITSECCRRCEKNEKETWEHIWICKDNESTIDKIAQESIYKYEIRIWELLREVYNNNFNNLMNNREEKKIIKELWNFIYEEFRSRIWMPRCKEIARLEKIAGIQKQDLKRKRENDEEDDKKITKNAKTNKKHRKNITLNKNINLTRDRMIGSLTEGNSKGHTWDLTPKTFDFKI</sequence>
<organism evidence="2 3">
    <name type="scientific">Rhizophagus irregularis</name>
    <dbReference type="NCBI Taxonomy" id="588596"/>
    <lineage>
        <taxon>Eukaryota</taxon>
        <taxon>Fungi</taxon>
        <taxon>Fungi incertae sedis</taxon>
        <taxon>Mucoromycota</taxon>
        <taxon>Glomeromycotina</taxon>
        <taxon>Glomeromycetes</taxon>
        <taxon>Glomerales</taxon>
        <taxon>Glomeraceae</taxon>
        <taxon>Rhizophagus</taxon>
    </lineage>
</organism>